<keyword evidence="3" id="KW-0804">Transcription</keyword>
<evidence type="ECO:0000313" key="7">
    <source>
        <dbReference type="EMBL" id="EJF37276.1"/>
    </source>
</evidence>
<dbReference type="PATRIC" id="fig|1125718.3.peg.2630"/>
<name>J0WL87_9ACTO</name>
<dbReference type="GO" id="GO:0003700">
    <property type="term" value="F:DNA-binding transcription factor activity"/>
    <property type="evidence" value="ECO:0007669"/>
    <property type="project" value="TreeGrafter"/>
</dbReference>
<keyword evidence="1" id="KW-0805">Transcription regulation</keyword>
<feature type="region of interest" description="Disordered" evidence="5">
    <location>
        <begin position="62"/>
        <end position="84"/>
    </location>
</feature>
<dbReference type="AlphaFoldDB" id="J0WL87"/>
<gene>
    <name evidence="7" type="ORF">HMPREF1318_1339</name>
</gene>
<protein>
    <submittedName>
        <fullName evidence="7">Transcriptional regulator, TetR family</fullName>
    </submittedName>
</protein>
<reference evidence="7 8" key="1">
    <citation type="submission" date="2012-05" db="EMBL/GenBank/DDBJ databases">
        <authorList>
            <person name="Harkins D.M."/>
            <person name="Madupu R."/>
            <person name="Durkin A.S."/>
            <person name="Torralba M."/>
            <person name="Methe B."/>
            <person name="Sutton G.G."/>
            <person name="Nelson K.E."/>
        </authorList>
    </citation>
    <scope>NUCLEOTIDE SEQUENCE [LARGE SCALE GENOMIC DNA]</scope>
    <source>
        <strain evidence="7 8">F0489</strain>
    </source>
</reference>
<accession>J0WL87</accession>
<dbReference type="PRINTS" id="PR00455">
    <property type="entry name" value="HTHTETR"/>
</dbReference>
<evidence type="ECO:0000256" key="1">
    <source>
        <dbReference type="ARBA" id="ARBA00023015"/>
    </source>
</evidence>
<evidence type="ECO:0000256" key="4">
    <source>
        <dbReference type="PROSITE-ProRule" id="PRU00335"/>
    </source>
</evidence>
<dbReference type="EMBL" id="AKFT01000208">
    <property type="protein sequence ID" value="EJF37276.1"/>
    <property type="molecule type" value="Genomic_DNA"/>
</dbReference>
<dbReference type="GO" id="GO:0000976">
    <property type="term" value="F:transcription cis-regulatory region binding"/>
    <property type="evidence" value="ECO:0007669"/>
    <property type="project" value="TreeGrafter"/>
</dbReference>
<feature type="compositionally biased region" description="Gly residues" evidence="5">
    <location>
        <begin position="65"/>
        <end position="75"/>
    </location>
</feature>
<dbReference type="InterPro" id="IPR001647">
    <property type="entry name" value="HTH_TetR"/>
</dbReference>
<dbReference type="InterPro" id="IPR009057">
    <property type="entry name" value="Homeodomain-like_sf"/>
</dbReference>
<keyword evidence="8" id="KW-1185">Reference proteome</keyword>
<dbReference type="RefSeq" id="WP_008733492.1">
    <property type="nucleotide sequence ID" value="NZ_AKFT01000208.1"/>
</dbReference>
<feature type="domain" description="HTH tetR-type" evidence="6">
    <location>
        <begin position="86"/>
        <end position="146"/>
    </location>
</feature>
<comment type="caution">
    <text evidence="7">The sequence shown here is derived from an EMBL/GenBank/DDBJ whole genome shotgun (WGS) entry which is preliminary data.</text>
</comment>
<feature type="DNA-binding region" description="H-T-H motif" evidence="4">
    <location>
        <begin position="109"/>
        <end position="128"/>
    </location>
</feature>
<evidence type="ECO:0000313" key="8">
    <source>
        <dbReference type="Proteomes" id="UP000002941"/>
    </source>
</evidence>
<dbReference type="PROSITE" id="PS50977">
    <property type="entry name" value="HTH_TETR_2"/>
    <property type="match status" value="1"/>
</dbReference>
<dbReference type="Pfam" id="PF00440">
    <property type="entry name" value="TetR_N"/>
    <property type="match status" value="1"/>
</dbReference>
<proteinExistence type="predicted"/>
<organism evidence="7 8">
    <name type="scientific">Actinomyces massiliensis F0489</name>
    <dbReference type="NCBI Taxonomy" id="1125718"/>
    <lineage>
        <taxon>Bacteria</taxon>
        <taxon>Bacillati</taxon>
        <taxon>Actinomycetota</taxon>
        <taxon>Actinomycetes</taxon>
        <taxon>Actinomycetales</taxon>
        <taxon>Actinomycetaceae</taxon>
        <taxon>Actinomyces</taxon>
    </lineage>
</organism>
<dbReference type="Proteomes" id="UP000002941">
    <property type="component" value="Unassembled WGS sequence"/>
</dbReference>
<dbReference type="PANTHER" id="PTHR30055">
    <property type="entry name" value="HTH-TYPE TRANSCRIPTIONAL REGULATOR RUTR"/>
    <property type="match status" value="1"/>
</dbReference>
<evidence type="ECO:0000256" key="3">
    <source>
        <dbReference type="ARBA" id="ARBA00023163"/>
    </source>
</evidence>
<evidence type="ECO:0000259" key="6">
    <source>
        <dbReference type="PROSITE" id="PS50977"/>
    </source>
</evidence>
<evidence type="ECO:0000256" key="5">
    <source>
        <dbReference type="SAM" id="MobiDB-lite"/>
    </source>
</evidence>
<dbReference type="Gene3D" id="1.10.357.10">
    <property type="entry name" value="Tetracycline Repressor, domain 2"/>
    <property type="match status" value="1"/>
</dbReference>
<dbReference type="InterPro" id="IPR050109">
    <property type="entry name" value="HTH-type_TetR-like_transc_reg"/>
</dbReference>
<dbReference type="PANTHER" id="PTHR30055:SF234">
    <property type="entry name" value="HTH-TYPE TRANSCRIPTIONAL REGULATOR BETI"/>
    <property type="match status" value="1"/>
</dbReference>
<keyword evidence="2 4" id="KW-0238">DNA-binding</keyword>
<dbReference type="OrthoDB" id="3211155at2"/>
<dbReference type="SUPFAM" id="SSF46689">
    <property type="entry name" value="Homeodomain-like"/>
    <property type="match status" value="1"/>
</dbReference>
<dbReference type="eggNOG" id="COG1309">
    <property type="taxonomic scope" value="Bacteria"/>
</dbReference>
<evidence type="ECO:0000256" key="2">
    <source>
        <dbReference type="ARBA" id="ARBA00023125"/>
    </source>
</evidence>
<sequence>MARQDSPRDSDDPLAEVQTATRALNDAINSLTRSVVETSTRTSQDAVAGSMRKAARSLSAAAERLGGGGRGGGGSAKRDGARGRSEATRQLLLEAAGRVFAAKGYEGASVSDIAAAAGFTKGAFYASFASKEEVFLEIARLRCCAEEGGGRGSCWQYDLADVPIEDVLLQLEFCLYAVRHEDPGSRRVLVDSWHHSFEAVAAQVARSKGRDAAAEEDVETAFAMVAVGLLGSIVGAATSPEETNPMVQGVWGRLLDAPDSADGKSS</sequence>